<evidence type="ECO:0000313" key="4">
    <source>
        <dbReference type="EMBL" id="MFC6871239.1"/>
    </source>
</evidence>
<keyword evidence="2" id="KW-0812">Transmembrane</keyword>
<dbReference type="EMBL" id="JBHSXX010000001">
    <property type="protein sequence ID" value="MFC6871239.1"/>
    <property type="molecule type" value="Genomic_DNA"/>
</dbReference>
<keyword evidence="3" id="KW-0732">Signal</keyword>
<evidence type="ECO:0000313" key="5">
    <source>
        <dbReference type="Proteomes" id="UP001596337"/>
    </source>
</evidence>
<reference evidence="5" key="1">
    <citation type="journal article" date="2019" name="Int. J. Syst. Evol. Microbiol.">
        <title>The Global Catalogue of Microorganisms (GCM) 10K type strain sequencing project: providing services to taxonomists for standard genome sequencing and annotation.</title>
        <authorList>
            <consortium name="The Broad Institute Genomics Platform"/>
            <consortium name="The Broad Institute Genome Sequencing Center for Infectious Disease"/>
            <person name="Wu L."/>
            <person name="Ma J."/>
        </authorList>
    </citation>
    <scope>NUCLEOTIDE SEQUENCE [LARGE SCALE GENOMIC DNA]</scope>
    <source>
        <strain evidence="5">KCTC 32255</strain>
    </source>
</reference>
<feature type="compositionally biased region" description="Low complexity" evidence="1">
    <location>
        <begin position="101"/>
        <end position="118"/>
    </location>
</feature>
<organism evidence="4 5">
    <name type="scientific">Haloechinothrix salitolerans</name>
    <dbReference type="NCBI Taxonomy" id="926830"/>
    <lineage>
        <taxon>Bacteria</taxon>
        <taxon>Bacillati</taxon>
        <taxon>Actinomycetota</taxon>
        <taxon>Actinomycetes</taxon>
        <taxon>Pseudonocardiales</taxon>
        <taxon>Pseudonocardiaceae</taxon>
        <taxon>Haloechinothrix</taxon>
    </lineage>
</organism>
<keyword evidence="2" id="KW-1133">Transmembrane helix</keyword>
<sequence>MRDLITTVVARVATTALAVAAGLVSMSGAALAGTGQVIAAPSATSFGLLGPVGVVAVGVGVVGMIAGVARRRRQALAHSVAARRDVAERTTAARAERVADSRGSASVPAPSRAPSAERTGQSAVESSRAA</sequence>
<protein>
    <submittedName>
        <fullName evidence="4">Uncharacterized protein</fullName>
    </submittedName>
</protein>
<evidence type="ECO:0000256" key="2">
    <source>
        <dbReference type="SAM" id="Phobius"/>
    </source>
</evidence>
<keyword evidence="2" id="KW-0472">Membrane</keyword>
<evidence type="ECO:0000256" key="1">
    <source>
        <dbReference type="SAM" id="MobiDB-lite"/>
    </source>
</evidence>
<feature type="transmembrane region" description="Helical" evidence="2">
    <location>
        <begin position="48"/>
        <end position="69"/>
    </location>
</feature>
<dbReference type="RefSeq" id="WP_345404317.1">
    <property type="nucleotide sequence ID" value="NZ_BAABLA010000117.1"/>
</dbReference>
<comment type="caution">
    <text evidence="4">The sequence shown here is derived from an EMBL/GenBank/DDBJ whole genome shotgun (WGS) entry which is preliminary data.</text>
</comment>
<feature type="region of interest" description="Disordered" evidence="1">
    <location>
        <begin position="86"/>
        <end position="130"/>
    </location>
</feature>
<gene>
    <name evidence="4" type="ORF">ACFQGD_29365</name>
</gene>
<proteinExistence type="predicted"/>
<feature type="compositionally biased region" description="Polar residues" evidence="1">
    <location>
        <begin position="119"/>
        <end position="130"/>
    </location>
</feature>
<dbReference type="Proteomes" id="UP001596337">
    <property type="component" value="Unassembled WGS sequence"/>
</dbReference>
<accession>A0ABW2C9N7</accession>
<feature type="signal peptide" evidence="3">
    <location>
        <begin position="1"/>
        <end position="32"/>
    </location>
</feature>
<name>A0ABW2C9N7_9PSEU</name>
<feature type="chain" id="PRO_5047029518" evidence="3">
    <location>
        <begin position="33"/>
        <end position="130"/>
    </location>
</feature>
<evidence type="ECO:0000256" key="3">
    <source>
        <dbReference type="SAM" id="SignalP"/>
    </source>
</evidence>
<keyword evidence="5" id="KW-1185">Reference proteome</keyword>